<sequence length="242" mass="27712">MPRQDIKLKQNQDISQLFHDEIPLFDNSITSKDKEVIETLSEIYSIIITLDHVEKAYLKDSINDTQYTNTVDKLLKQFKVYLNSQNKDEINKHFQSIEAFSDKYNITASNAITRLERGIPITAEHAISTATLTPSGDNEQGSSSDKKFNAKYVAEATGNFITVMDALKLNYNAKDQLHPLLAELLISINRVTRDDFENRSKLIDWIVRINKLSIGDTLTETQIRELLFDLDLAYKSFYALLD</sequence>
<comment type="function">
    <text evidence="5">Component of the ESCRT-I complex (endosomal sorting complex required for transport I), a regulator of vesicular trafficking process.</text>
</comment>
<dbReference type="InterPro" id="IPR037202">
    <property type="entry name" value="ESCRT_assembly_dom"/>
</dbReference>
<keyword evidence="3 5" id="KW-0967">Endosome</keyword>
<reference evidence="9" key="1">
    <citation type="journal article" date="2017" name="Nat. Genet.">
        <title>Contrasting evolutionary genome dynamics between domesticated and wild yeasts.</title>
        <authorList>
            <person name="Yue J.X."/>
            <person name="Li J."/>
            <person name="Aigrain L."/>
            <person name="Hallin J."/>
            <person name="Persson K."/>
            <person name="Oliver K."/>
            <person name="Bergstrom A."/>
            <person name="Coupland P."/>
            <person name="Warringer J."/>
            <person name="Lagomarsino M.C."/>
            <person name="Fischer G."/>
            <person name="Durbin R."/>
            <person name="Liti G."/>
        </authorList>
    </citation>
    <scope>NUCLEOTIDE SEQUENCE</scope>
    <source>
        <strain evidence="9">CBS432</strain>
    </source>
</reference>
<dbReference type="KEGG" id="spao:SPAR_P02020"/>
<dbReference type="SUPFAM" id="SSF140427">
    <property type="entry name" value="VPS28 C-terminal domain-like"/>
    <property type="match status" value="1"/>
</dbReference>
<dbReference type="PROSITE" id="PS51313">
    <property type="entry name" value="VPS28_N"/>
    <property type="match status" value="1"/>
</dbReference>
<dbReference type="PIRSF" id="PIRSF017535">
    <property type="entry name" value="VPS28"/>
    <property type="match status" value="1"/>
</dbReference>
<proteinExistence type="inferred from homology"/>
<evidence type="ECO:0000313" key="9">
    <source>
        <dbReference type="RefSeq" id="XP_033769699.1"/>
    </source>
</evidence>
<evidence type="ECO:0000256" key="6">
    <source>
        <dbReference type="PROSITE-ProRule" id="PRU00642"/>
    </source>
</evidence>
<evidence type="ECO:0000256" key="5">
    <source>
        <dbReference type="PIRNR" id="PIRNR017535"/>
    </source>
</evidence>
<dbReference type="PANTHER" id="PTHR12937:SF0">
    <property type="entry name" value="VACUOLAR PROTEIN SORTING-ASSOCIATED PROTEIN 28 HOMOLOG"/>
    <property type="match status" value="1"/>
</dbReference>
<dbReference type="GO" id="GO:0031902">
    <property type="term" value="C:late endosome membrane"/>
    <property type="evidence" value="ECO:0007669"/>
    <property type="project" value="UniProtKB-SubCell"/>
</dbReference>
<dbReference type="VEuPathDB" id="FungiDB:SPAR_P02020"/>
<reference evidence="9" key="2">
    <citation type="submission" date="2020-01" db="EMBL/GenBank/DDBJ databases">
        <title>Population-level Yeast Reference Genomes.</title>
        <authorList>
            <person name="Yue J.-X."/>
        </authorList>
    </citation>
    <scope>NUCLEOTIDE SEQUENCE</scope>
    <source>
        <strain evidence="9">CBS432</strain>
    </source>
</reference>
<evidence type="ECO:0000256" key="1">
    <source>
        <dbReference type="ARBA" id="ARBA00004633"/>
    </source>
</evidence>
<gene>
    <name evidence="9" type="primary">VPS28</name>
    <name evidence="9" type="ORF">SPAR_P02020</name>
</gene>
<accession>A0A8B8V107</accession>
<keyword evidence="2 5" id="KW-0813">Transport</keyword>
<comment type="similarity">
    <text evidence="5 6">Belongs to the VPS28 family.</text>
</comment>
<dbReference type="Gene3D" id="1.20.1440.200">
    <property type="match status" value="1"/>
</dbReference>
<evidence type="ECO:0000256" key="3">
    <source>
        <dbReference type="ARBA" id="ARBA00022753"/>
    </source>
</evidence>
<dbReference type="GO" id="GO:0044877">
    <property type="term" value="F:protein-containing complex binding"/>
    <property type="evidence" value="ECO:0007669"/>
    <property type="project" value="TreeGrafter"/>
</dbReference>
<dbReference type="OrthoDB" id="2671at2759"/>
<keyword evidence="4 5" id="KW-0653">Protein transport</keyword>
<dbReference type="RefSeq" id="XP_033769699.1">
    <property type="nucleotide sequence ID" value="XM_033913808.1"/>
</dbReference>
<dbReference type="InterPro" id="IPR038358">
    <property type="entry name" value="VPS28_N_sf"/>
</dbReference>
<name>A0A8B8V107_SACPA</name>
<dbReference type="PROSITE" id="PS51310">
    <property type="entry name" value="VPS28_C"/>
    <property type="match status" value="1"/>
</dbReference>
<feature type="domain" description="VPS28 C-terminal" evidence="7">
    <location>
        <begin position="148"/>
        <end position="242"/>
    </location>
</feature>
<protein>
    <recommendedName>
        <fullName evidence="5">Vacuolar protein sorting-associated protein 28</fullName>
    </recommendedName>
    <alternativeName>
        <fullName evidence="5">ESCRT-I complex subunit VPS28</fullName>
    </alternativeName>
</protein>
<dbReference type="SUPFAM" id="SSF140111">
    <property type="entry name" value="Endosomal sorting complex assembly domain"/>
    <property type="match status" value="1"/>
</dbReference>
<dbReference type="GO" id="GO:0000813">
    <property type="term" value="C:ESCRT I complex"/>
    <property type="evidence" value="ECO:0007669"/>
    <property type="project" value="UniProtKB-UniRule"/>
</dbReference>
<dbReference type="Gene3D" id="1.20.120.1130">
    <property type="match status" value="1"/>
</dbReference>
<dbReference type="InterPro" id="IPR037206">
    <property type="entry name" value="VPS28_C_sf"/>
</dbReference>
<reference evidence="9" key="3">
    <citation type="submission" date="2025-07" db="EMBL/GenBank/DDBJ databases">
        <authorList>
            <consortium name="NCBI Genome Project"/>
        </authorList>
    </citation>
    <scope>NUCLEOTIDE SEQUENCE</scope>
    <source>
        <strain evidence="9">CBS432</strain>
    </source>
</reference>
<dbReference type="InterPro" id="IPR017898">
    <property type="entry name" value="VPS28_N"/>
</dbReference>
<dbReference type="PANTHER" id="PTHR12937">
    <property type="entry name" value="VACUOLAR PROTEIN SORTING 28, ISOFORM 2 VPS28"/>
    <property type="match status" value="1"/>
</dbReference>
<dbReference type="FunFam" id="1.20.120.1130:FF:000001">
    <property type="entry name" value="Vacuolar protein sorting-associated protein 28 homolog"/>
    <property type="match status" value="1"/>
</dbReference>
<evidence type="ECO:0000256" key="4">
    <source>
        <dbReference type="ARBA" id="ARBA00022927"/>
    </source>
</evidence>
<evidence type="ECO:0000256" key="2">
    <source>
        <dbReference type="ARBA" id="ARBA00022448"/>
    </source>
</evidence>
<comment type="subcellular location">
    <subcellularLocation>
        <location evidence="1">Late endosome membrane</location>
        <topology evidence="1">Peripheral membrane protein</topology>
    </subcellularLocation>
</comment>
<dbReference type="InterPro" id="IPR017899">
    <property type="entry name" value="VPS28_C"/>
</dbReference>
<reference evidence="9" key="4">
    <citation type="submission" date="2025-08" db="UniProtKB">
        <authorList>
            <consortium name="RefSeq"/>
        </authorList>
    </citation>
    <scope>IDENTIFICATION</scope>
    <source>
        <strain evidence="9">CBS432</strain>
    </source>
</reference>
<dbReference type="Pfam" id="PF03997">
    <property type="entry name" value="VPS28"/>
    <property type="match status" value="1"/>
</dbReference>
<organism evidence="9">
    <name type="scientific">Saccharomyces paradoxus</name>
    <name type="common">Yeast</name>
    <name type="synonym">Saccharomyces douglasii</name>
    <dbReference type="NCBI Taxonomy" id="27291"/>
    <lineage>
        <taxon>Eukaryota</taxon>
        <taxon>Fungi</taxon>
        <taxon>Dikarya</taxon>
        <taxon>Ascomycota</taxon>
        <taxon>Saccharomycotina</taxon>
        <taxon>Saccharomycetes</taxon>
        <taxon>Saccharomycetales</taxon>
        <taxon>Saccharomycetaceae</taxon>
        <taxon>Saccharomyces</taxon>
    </lineage>
</organism>
<dbReference type="InterPro" id="IPR007143">
    <property type="entry name" value="Vps28"/>
</dbReference>
<evidence type="ECO:0000259" key="7">
    <source>
        <dbReference type="PROSITE" id="PS51310"/>
    </source>
</evidence>
<evidence type="ECO:0000259" key="8">
    <source>
        <dbReference type="PROSITE" id="PS51313"/>
    </source>
</evidence>
<dbReference type="FunFam" id="1.20.1440.200:FF:000003">
    <property type="entry name" value="Vacuolar protein sorting-associated protein 28"/>
    <property type="match status" value="1"/>
</dbReference>
<dbReference type="GeneID" id="54634144"/>
<dbReference type="AlphaFoldDB" id="A0A8B8V107"/>
<feature type="domain" description="VPS28 N-terminal" evidence="8">
    <location>
        <begin position="11"/>
        <end position="125"/>
    </location>
</feature>
<dbReference type="GO" id="GO:0043328">
    <property type="term" value="P:protein transport to vacuole involved in ubiquitin-dependent protein catabolic process via the multivesicular body sorting pathway"/>
    <property type="evidence" value="ECO:0007669"/>
    <property type="project" value="TreeGrafter"/>
</dbReference>